<dbReference type="GO" id="GO:0005819">
    <property type="term" value="C:spindle"/>
    <property type="evidence" value="ECO:0007669"/>
    <property type="project" value="UniProtKB-SubCell"/>
</dbReference>
<dbReference type="HOGENOM" id="CLU_079661_0_0_1"/>
<proteinExistence type="inferred from homology"/>
<protein>
    <submittedName>
        <fullName evidence="11">Coiled-coil domain containing 69</fullName>
    </submittedName>
</protein>
<keyword evidence="12" id="KW-1185">Reference proteome</keyword>
<accession>H3BD13</accession>
<dbReference type="GO" id="GO:0008017">
    <property type="term" value="F:microtubule binding"/>
    <property type="evidence" value="ECO:0007669"/>
    <property type="project" value="TreeGrafter"/>
</dbReference>
<evidence type="ECO:0000256" key="8">
    <source>
        <dbReference type="ARBA" id="ARBA00038407"/>
    </source>
</evidence>
<name>H3BD13_LATCH</name>
<evidence type="ECO:0000256" key="10">
    <source>
        <dbReference type="SAM" id="MobiDB-lite"/>
    </source>
</evidence>
<comment type="similarity">
    <text evidence="8">Belongs to the CCDC69 family.</text>
</comment>
<evidence type="ECO:0000313" key="12">
    <source>
        <dbReference type="Proteomes" id="UP000008672"/>
    </source>
</evidence>
<dbReference type="STRING" id="7897.ENSLACP00000019784"/>
<evidence type="ECO:0000256" key="9">
    <source>
        <dbReference type="SAM" id="Coils"/>
    </source>
</evidence>
<keyword evidence="3" id="KW-0963">Cytoplasm</keyword>
<dbReference type="Proteomes" id="UP000008672">
    <property type="component" value="Unassembled WGS sequence"/>
</dbReference>
<evidence type="ECO:0000256" key="4">
    <source>
        <dbReference type="ARBA" id="ARBA00022707"/>
    </source>
</evidence>
<dbReference type="eggNOG" id="ENOG502RYPP">
    <property type="taxonomic scope" value="Eukaryota"/>
</dbReference>
<reference evidence="12" key="1">
    <citation type="submission" date="2011-08" db="EMBL/GenBank/DDBJ databases">
        <title>The draft genome of Latimeria chalumnae.</title>
        <authorList>
            <person name="Di Palma F."/>
            <person name="Alfoldi J."/>
            <person name="Johnson J."/>
            <person name="Berlin A."/>
            <person name="Gnerre S."/>
            <person name="Jaffe D."/>
            <person name="MacCallum I."/>
            <person name="Young S."/>
            <person name="Walker B.J."/>
            <person name="Lander E."/>
            <person name="Lindblad-Toh K."/>
        </authorList>
    </citation>
    <scope>NUCLEOTIDE SEQUENCE [LARGE SCALE GENOMIC DNA]</scope>
    <source>
        <strain evidence="12">Wild caught</strain>
    </source>
</reference>
<reference evidence="11" key="3">
    <citation type="submission" date="2025-09" db="UniProtKB">
        <authorList>
            <consortium name="Ensembl"/>
        </authorList>
    </citation>
    <scope>IDENTIFICATION</scope>
</reference>
<comment type="subcellular location">
    <subcellularLocation>
        <location evidence="1">Cytoplasm</location>
        <location evidence="1">Cytoskeleton</location>
        <location evidence="1">Spindle</location>
    </subcellularLocation>
    <subcellularLocation>
        <location evidence="2">Midbody</location>
    </subcellularLocation>
</comment>
<keyword evidence="5 9" id="KW-0175">Coiled coil</keyword>
<reference evidence="11" key="2">
    <citation type="submission" date="2025-08" db="UniProtKB">
        <authorList>
            <consortium name="Ensembl"/>
        </authorList>
    </citation>
    <scope>IDENTIFICATION</scope>
</reference>
<dbReference type="EMBL" id="AFYH01013207">
    <property type="status" value="NOT_ANNOTATED_CDS"/>
    <property type="molecule type" value="Genomic_DNA"/>
</dbReference>
<sequence length="267" mass="32047">MRQIQEEVQRVRESLSKRHEEEKEKLQQLHREQSQSLTEEIRKQVEKEKTAEIETRFSEQVTILKRKQEDRLLDLQRAHEEESKSMEESFEKTTASLQEKVEELTSQLKSFREKMKRVEESILNRDFRKHIQDYGSPSQFWEQELESLHFVIEMRNERIHELDKKLLIMENLVEKNLALEERVKVLQQENEDLKVRMEKHQSITKQLSRDYTALQESLEKEALEIQRLHHEKEELLYQLLNGDSSNSARSSRKSFPLIAPEVMPVPT</sequence>
<dbReference type="PANTHER" id="PTHR24200:SF6">
    <property type="entry name" value="COILED-COIL DOMAIN-CONTAINING PROTEIN 69"/>
    <property type="match status" value="1"/>
</dbReference>
<evidence type="ECO:0000256" key="2">
    <source>
        <dbReference type="ARBA" id="ARBA00004214"/>
    </source>
</evidence>
<keyword evidence="4" id="KW-0519">Myristate</keyword>
<dbReference type="Bgee" id="ENSLACG00000017395">
    <property type="expression patterns" value="Expressed in pharyngeal gill and 5 other cell types or tissues"/>
</dbReference>
<feature type="coiled-coil region" evidence="9">
    <location>
        <begin position="87"/>
        <end position="121"/>
    </location>
</feature>
<feature type="coiled-coil region" evidence="9">
    <location>
        <begin position="169"/>
        <end position="231"/>
    </location>
</feature>
<organism evidence="11 12">
    <name type="scientific">Latimeria chalumnae</name>
    <name type="common">Coelacanth</name>
    <dbReference type="NCBI Taxonomy" id="7897"/>
    <lineage>
        <taxon>Eukaryota</taxon>
        <taxon>Metazoa</taxon>
        <taxon>Chordata</taxon>
        <taxon>Craniata</taxon>
        <taxon>Vertebrata</taxon>
        <taxon>Euteleostomi</taxon>
        <taxon>Coelacanthiformes</taxon>
        <taxon>Coelacanthidae</taxon>
        <taxon>Latimeria</taxon>
    </lineage>
</organism>
<feature type="region of interest" description="Disordered" evidence="10">
    <location>
        <begin position="1"/>
        <end position="43"/>
    </location>
</feature>
<dbReference type="InParanoid" id="H3BD13"/>
<dbReference type="GO" id="GO:0030496">
    <property type="term" value="C:midbody"/>
    <property type="evidence" value="ECO:0007669"/>
    <property type="project" value="UniProtKB-SubCell"/>
</dbReference>
<dbReference type="Ensembl" id="ENSLACT00000019922.1">
    <property type="protein sequence ID" value="ENSLACP00000019784.1"/>
    <property type="gene ID" value="ENSLACG00000017395.1"/>
</dbReference>
<dbReference type="OMA" id="DSCPTIH"/>
<evidence type="ECO:0000256" key="5">
    <source>
        <dbReference type="ARBA" id="ARBA00023054"/>
    </source>
</evidence>
<dbReference type="GO" id="GO:0005737">
    <property type="term" value="C:cytoplasm"/>
    <property type="evidence" value="ECO:0007669"/>
    <property type="project" value="TreeGrafter"/>
</dbReference>
<keyword evidence="7" id="KW-0449">Lipoprotein</keyword>
<evidence type="ECO:0000256" key="1">
    <source>
        <dbReference type="ARBA" id="ARBA00004186"/>
    </source>
</evidence>
<dbReference type="GO" id="GO:0005634">
    <property type="term" value="C:nucleus"/>
    <property type="evidence" value="ECO:0007669"/>
    <property type="project" value="TreeGrafter"/>
</dbReference>
<gene>
    <name evidence="11" type="primary">CCDC69</name>
</gene>
<evidence type="ECO:0000256" key="3">
    <source>
        <dbReference type="ARBA" id="ARBA00022490"/>
    </source>
</evidence>
<dbReference type="PANTHER" id="PTHR24200">
    <property type="entry name" value="TOUCAN, ISOFORM A"/>
    <property type="match status" value="1"/>
</dbReference>
<evidence type="ECO:0000256" key="7">
    <source>
        <dbReference type="ARBA" id="ARBA00023288"/>
    </source>
</evidence>
<dbReference type="GeneTree" id="ENSGT00950000183026"/>
<dbReference type="EMBL" id="AFYH01013206">
    <property type="status" value="NOT_ANNOTATED_CDS"/>
    <property type="molecule type" value="Genomic_DNA"/>
</dbReference>
<keyword evidence="6" id="KW-0206">Cytoskeleton</keyword>
<evidence type="ECO:0000313" key="11">
    <source>
        <dbReference type="Ensembl" id="ENSLACP00000019784.1"/>
    </source>
</evidence>
<evidence type="ECO:0000256" key="6">
    <source>
        <dbReference type="ARBA" id="ARBA00023212"/>
    </source>
</evidence>
<dbReference type="AlphaFoldDB" id="H3BD13"/>
<dbReference type="InterPro" id="IPR051293">
    <property type="entry name" value="MTUS1/CCDC69"/>
</dbReference>